<dbReference type="VEuPathDB" id="VectorBase:GAUT004765"/>
<organism evidence="1 2">
    <name type="scientific">Glossina austeni</name>
    <name type="common">Savannah tsetse fly</name>
    <dbReference type="NCBI Taxonomy" id="7395"/>
    <lineage>
        <taxon>Eukaryota</taxon>
        <taxon>Metazoa</taxon>
        <taxon>Ecdysozoa</taxon>
        <taxon>Arthropoda</taxon>
        <taxon>Hexapoda</taxon>
        <taxon>Insecta</taxon>
        <taxon>Pterygota</taxon>
        <taxon>Neoptera</taxon>
        <taxon>Endopterygota</taxon>
        <taxon>Diptera</taxon>
        <taxon>Brachycera</taxon>
        <taxon>Muscomorpha</taxon>
        <taxon>Hippoboscoidea</taxon>
        <taxon>Glossinidae</taxon>
        <taxon>Glossina</taxon>
    </lineage>
</organism>
<evidence type="ECO:0000313" key="1">
    <source>
        <dbReference type="EnsemblMetazoa" id="GAUT004765-PA"/>
    </source>
</evidence>
<name>A0A1A9UH63_GLOAU</name>
<accession>A0A1A9UH63</accession>
<dbReference type="Proteomes" id="UP000078200">
    <property type="component" value="Unassembled WGS sequence"/>
</dbReference>
<evidence type="ECO:0000313" key="2">
    <source>
        <dbReference type="Proteomes" id="UP000078200"/>
    </source>
</evidence>
<sequence length="147" mass="16989">MCCNESELGRNVARFAHCSHLCVTYKQNKLKFMPELGLIVRLQAFENWESALDIITKSLVTANSIENNQNICQIPNGIKLLVLRDSANVCDGFSLLLLFLNTSKYQYVDGNDLFCVHHMMSGGKQLFSFLIIKRHHHDWCKRIRSKW</sequence>
<proteinExistence type="predicted"/>
<protein>
    <submittedName>
        <fullName evidence="1">Uncharacterized protein</fullName>
    </submittedName>
</protein>
<dbReference type="EnsemblMetazoa" id="GAUT004765-RA">
    <property type="protein sequence ID" value="GAUT004765-PA"/>
    <property type="gene ID" value="GAUT004765"/>
</dbReference>
<dbReference type="AlphaFoldDB" id="A0A1A9UH63"/>
<reference evidence="1" key="1">
    <citation type="submission" date="2020-05" db="UniProtKB">
        <authorList>
            <consortium name="EnsemblMetazoa"/>
        </authorList>
    </citation>
    <scope>IDENTIFICATION</scope>
    <source>
        <strain evidence="1">TTRI</strain>
    </source>
</reference>
<keyword evidence="2" id="KW-1185">Reference proteome</keyword>